<organism evidence="2 3">
    <name type="scientific">Anthostomella pinea</name>
    <dbReference type="NCBI Taxonomy" id="933095"/>
    <lineage>
        <taxon>Eukaryota</taxon>
        <taxon>Fungi</taxon>
        <taxon>Dikarya</taxon>
        <taxon>Ascomycota</taxon>
        <taxon>Pezizomycotina</taxon>
        <taxon>Sordariomycetes</taxon>
        <taxon>Xylariomycetidae</taxon>
        <taxon>Xylariales</taxon>
        <taxon>Xylariaceae</taxon>
        <taxon>Anthostomella</taxon>
    </lineage>
</organism>
<dbReference type="AlphaFoldDB" id="A0AAI8YEL5"/>
<protein>
    <submittedName>
        <fullName evidence="2">Uu.00g047400.m01.CDS01</fullName>
    </submittedName>
</protein>
<feature type="region of interest" description="Disordered" evidence="1">
    <location>
        <begin position="212"/>
        <end position="270"/>
    </location>
</feature>
<dbReference type="EMBL" id="CAUWAG010000003">
    <property type="protein sequence ID" value="CAJ2501887.1"/>
    <property type="molecule type" value="Genomic_DNA"/>
</dbReference>
<feature type="compositionally biased region" description="Basic and acidic residues" evidence="1">
    <location>
        <begin position="51"/>
        <end position="64"/>
    </location>
</feature>
<dbReference type="Proteomes" id="UP001295740">
    <property type="component" value="Unassembled WGS sequence"/>
</dbReference>
<gene>
    <name evidence="2" type="ORF">KHLLAP_LOCUS2355</name>
</gene>
<sequence length="426" mass="48191">MERATTRQHRRSPPKLTQAVDSGEPVSQRDGTRAGLGRWFGEKVSPIKGKRQSEDVTVRDRDAQPKPSPRRPARPPIKQSPASFSHFPGFKEARPPTPPPKDYRPTAPHAPKPVALPLPRTPQVPIKSPRMNRKNLGRPGEALGSHPVAPWLDSMAQRMPRIMPTKRELVPSATREHNRRAVVYPGEDMSHIVIKEPRLSSELLAERRRGQYFSQGQPNFHEFPDPTAWEDDDDDEDEEEYDDGQYWEDAGFDDEQSEPETEVSELKGSPVARPGIPEIWVYPPSDGTIEQGKSEGPSLTAEHAYKRICEEQQRELSRLKCSMEELAPLAWLIIDAQRILPGDGRDLATALKDIIEDSEKLAELRPMATALARDQGLEHVGFGEYLRGLQNVFADRDEAKRAAARHKKMRLRAEQHVRDLQDGIKF</sequence>
<evidence type="ECO:0000256" key="1">
    <source>
        <dbReference type="SAM" id="MobiDB-lite"/>
    </source>
</evidence>
<name>A0AAI8YEL5_9PEZI</name>
<proteinExistence type="predicted"/>
<reference evidence="2" key="1">
    <citation type="submission" date="2023-10" db="EMBL/GenBank/DDBJ databases">
        <authorList>
            <person name="Hackl T."/>
        </authorList>
    </citation>
    <scope>NUCLEOTIDE SEQUENCE</scope>
</reference>
<accession>A0AAI8YEL5</accession>
<evidence type="ECO:0000313" key="3">
    <source>
        <dbReference type="Proteomes" id="UP001295740"/>
    </source>
</evidence>
<feature type="region of interest" description="Disordered" evidence="1">
    <location>
        <begin position="1"/>
        <end position="151"/>
    </location>
</feature>
<evidence type="ECO:0000313" key="2">
    <source>
        <dbReference type="EMBL" id="CAJ2501887.1"/>
    </source>
</evidence>
<keyword evidence="3" id="KW-1185">Reference proteome</keyword>
<comment type="caution">
    <text evidence="2">The sequence shown here is derived from an EMBL/GenBank/DDBJ whole genome shotgun (WGS) entry which is preliminary data.</text>
</comment>
<feature type="compositionally biased region" description="Pro residues" evidence="1">
    <location>
        <begin position="108"/>
        <end position="122"/>
    </location>
</feature>
<feature type="compositionally biased region" description="Basic residues" evidence="1">
    <location>
        <begin position="1"/>
        <end position="13"/>
    </location>
</feature>
<feature type="compositionally biased region" description="Acidic residues" evidence="1">
    <location>
        <begin position="228"/>
        <end position="263"/>
    </location>
</feature>